<dbReference type="InterPro" id="IPR058240">
    <property type="entry name" value="rSAM_sf"/>
</dbReference>
<evidence type="ECO:0000256" key="1">
    <source>
        <dbReference type="ARBA" id="ARBA00001966"/>
    </source>
</evidence>
<dbReference type="Gene3D" id="3.80.30.20">
    <property type="entry name" value="tm_1862 like domain"/>
    <property type="match status" value="1"/>
</dbReference>
<comment type="cofactor">
    <cofactor evidence="1">
        <name>[4Fe-4S] cluster</name>
        <dbReference type="ChEBI" id="CHEBI:49883"/>
    </cofactor>
</comment>
<gene>
    <name evidence="7" type="ORF">A3F86_01340</name>
</gene>
<comment type="caution">
    <text evidence="7">The sequence shown here is derived from an EMBL/GenBank/DDBJ whole genome shotgun (WGS) entry which is preliminary data.</text>
</comment>
<dbReference type="PANTHER" id="PTHR43409:SF7">
    <property type="entry name" value="BLL1977 PROTEIN"/>
    <property type="match status" value="1"/>
</dbReference>
<organism evidence="7 8">
    <name type="scientific">candidate division WOR-1 bacterium RIFCSPLOWO2_12_FULL_45_9</name>
    <dbReference type="NCBI Taxonomy" id="1802568"/>
    <lineage>
        <taxon>Bacteria</taxon>
        <taxon>Bacillati</taxon>
        <taxon>Saganbacteria</taxon>
    </lineage>
</organism>
<evidence type="ECO:0000313" key="8">
    <source>
        <dbReference type="Proteomes" id="UP000179095"/>
    </source>
</evidence>
<dbReference type="Proteomes" id="UP000179095">
    <property type="component" value="Unassembled WGS sequence"/>
</dbReference>
<feature type="domain" description="Radical SAM core" evidence="6">
    <location>
        <begin position="173"/>
        <end position="396"/>
    </location>
</feature>
<dbReference type="SFLD" id="SFLDS00029">
    <property type="entry name" value="Radical_SAM"/>
    <property type="match status" value="1"/>
</dbReference>
<evidence type="ECO:0000256" key="3">
    <source>
        <dbReference type="ARBA" id="ARBA00022723"/>
    </source>
</evidence>
<dbReference type="EMBL" id="METQ01000042">
    <property type="protein sequence ID" value="OGC09012.1"/>
    <property type="molecule type" value="Genomic_DNA"/>
</dbReference>
<dbReference type="InterPro" id="IPR007197">
    <property type="entry name" value="rSAM"/>
</dbReference>
<evidence type="ECO:0000259" key="6">
    <source>
        <dbReference type="PROSITE" id="PS51918"/>
    </source>
</evidence>
<keyword evidence="5" id="KW-0411">Iron-sulfur</keyword>
<sequence length="451" mass="51755">MKIVLINPNLVALRKDFFTTGIVYMPIGLAYKAASLRKSGKEIVVIDAFGEKPRQARKTKDFLFLGLSRQEIVERLPSNATNVIVYANHLTNHLSIIEIVRSIRQAYPNLPISVLENTQAVTAYSLSRVADEFYEAGANNLLTGEAYDGSTYPAWDLFPIANYWKLRFAHGPQSSKRYLPLLTSRGCPFNCKFCLAPALTDRKWQARPAQDVVDEIESHLKVFNVSEFHIEDLNPTVSEDRFRDISNEILKRKLKVTWKIVSGTKAESIGEKTIDLMAKAGCHYISISPETGSPELLKKMGKPFDFDHAIKIIKRMNKVGISSQACFVLGFPGETNEDLKMTDDFVRKLTRIGIDEIALFIISPVPGAQIYEQFYGFKSLSELNFSPSWRKDYVFLNSFRLKLYLKFILWKIIYHPLKVLRQIFNFLTRRFATKMEMVPYRAFVFKWLDMI</sequence>
<dbReference type="STRING" id="1802568.A3F86_01340"/>
<protein>
    <recommendedName>
        <fullName evidence="6">Radical SAM core domain-containing protein</fullName>
    </recommendedName>
</protein>
<evidence type="ECO:0000256" key="5">
    <source>
        <dbReference type="ARBA" id="ARBA00023014"/>
    </source>
</evidence>
<dbReference type="InterPro" id="IPR051198">
    <property type="entry name" value="BchE-like"/>
</dbReference>
<dbReference type="AlphaFoldDB" id="A0A1F4RLG5"/>
<dbReference type="SFLD" id="SFLDG01082">
    <property type="entry name" value="B12-binding_domain_containing"/>
    <property type="match status" value="1"/>
</dbReference>
<keyword evidence="2" id="KW-0949">S-adenosyl-L-methionine</keyword>
<dbReference type="Pfam" id="PF04055">
    <property type="entry name" value="Radical_SAM"/>
    <property type="match status" value="1"/>
</dbReference>
<evidence type="ECO:0000256" key="2">
    <source>
        <dbReference type="ARBA" id="ARBA00022691"/>
    </source>
</evidence>
<name>A0A1F4RLG5_UNCSA</name>
<accession>A0A1F4RLG5</accession>
<dbReference type="GO" id="GO:0003824">
    <property type="term" value="F:catalytic activity"/>
    <property type="evidence" value="ECO:0007669"/>
    <property type="project" value="InterPro"/>
</dbReference>
<dbReference type="PANTHER" id="PTHR43409">
    <property type="entry name" value="ANAEROBIC MAGNESIUM-PROTOPORPHYRIN IX MONOMETHYL ESTER CYCLASE-RELATED"/>
    <property type="match status" value="1"/>
</dbReference>
<evidence type="ECO:0000256" key="4">
    <source>
        <dbReference type="ARBA" id="ARBA00023004"/>
    </source>
</evidence>
<dbReference type="PROSITE" id="PS51918">
    <property type="entry name" value="RADICAL_SAM"/>
    <property type="match status" value="1"/>
</dbReference>
<keyword evidence="4" id="KW-0408">Iron</keyword>
<dbReference type="SMART" id="SM00729">
    <property type="entry name" value="Elp3"/>
    <property type="match status" value="1"/>
</dbReference>
<reference evidence="7 8" key="1">
    <citation type="journal article" date="2016" name="Nat. Commun.">
        <title>Thousands of microbial genomes shed light on interconnected biogeochemical processes in an aquifer system.</title>
        <authorList>
            <person name="Anantharaman K."/>
            <person name="Brown C.T."/>
            <person name="Hug L.A."/>
            <person name="Sharon I."/>
            <person name="Castelle C.J."/>
            <person name="Probst A.J."/>
            <person name="Thomas B.C."/>
            <person name="Singh A."/>
            <person name="Wilkins M.J."/>
            <person name="Karaoz U."/>
            <person name="Brodie E.L."/>
            <person name="Williams K.H."/>
            <person name="Hubbard S.S."/>
            <person name="Banfield J.F."/>
        </authorList>
    </citation>
    <scope>NUCLEOTIDE SEQUENCE [LARGE SCALE GENOMIC DNA]</scope>
</reference>
<keyword evidence="3" id="KW-0479">Metal-binding</keyword>
<dbReference type="GO" id="GO:0046872">
    <property type="term" value="F:metal ion binding"/>
    <property type="evidence" value="ECO:0007669"/>
    <property type="project" value="UniProtKB-KW"/>
</dbReference>
<dbReference type="InterPro" id="IPR006638">
    <property type="entry name" value="Elp3/MiaA/NifB-like_rSAM"/>
</dbReference>
<dbReference type="GO" id="GO:0051536">
    <property type="term" value="F:iron-sulfur cluster binding"/>
    <property type="evidence" value="ECO:0007669"/>
    <property type="project" value="UniProtKB-KW"/>
</dbReference>
<proteinExistence type="predicted"/>
<dbReference type="InterPro" id="IPR023404">
    <property type="entry name" value="rSAM_horseshoe"/>
</dbReference>
<dbReference type="SUPFAM" id="SSF102114">
    <property type="entry name" value="Radical SAM enzymes"/>
    <property type="match status" value="1"/>
</dbReference>
<dbReference type="CDD" id="cd01335">
    <property type="entry name" value="Radical_SAM"/>
    <property type="match status" value="1"/>
</dbReference>
<evidence type="ECO:0000313" key="7">
    <source>
        <dbReference type="EMBL" id="OGC09012.1"/>
    </source>
</evidence>